<dbReference type="EMBL" id="CM000785">
    <property type="protein sequence ID" value="AQL08986.1"/>
    <property type="molecule type" value="Genomic_DNA"/>
</dbReference>
<sequence>MASLPVPHTLPRVSPAIVGAARGRAAVRVRTATAALGGGCGGGGGMEQRHGDAPHSPGNSSSSSAGVTVMVKLPSGISQNPEGDVSDGAGWLFLYMRLSTCCICFTGHQPLPLTFVSWRSSGKDDG</sequence>
<protein>
    <submittedName>
        <fullName evidence="2">Adenylyl-sulfate kinase</fullName>
    </submittedName>
</protein>
<gene>
    <name evidence="2" type="ORF">ZEAMMB73_Zm00001d048150</name>
</gene>
<proteinExistence type="predicted"/>
<keyword evidence="2" id="KW-0808">Transferase</keyword>
<accession>A0A1D6PI39</accession>
<evidence type="ECO:0000313" key="2">
    <source>
        <dbReference type="EMBL" id="AQL08986.1"/>
    </source>
</evidence>
<dbReference type="EMBL" id="CM000785">
    <property type="protein sequence ID" value="AQL08991.1"/>
    <property type="molecule type" value="Genomic_DNA"/>
</dbReference>
<name>A0A1D6PI39_MAIZE</name>
<dbReference type="GO" id="GO:0016301">
    <property type="term" value="F:kinase activity"/>
    <property type="evidence" value="ECO:0007669"/>
    <property type="project" value="UniProtKB-KW"/>
</dbReference>
<feature type="region of interest" description="Disordered" evidence="1">
    <location>
        <begin position="37"/>
        <end position="65"/>
    </location>
</feature>
<reference evidence="2" key="1">
    <citation type="submission" date="2015-12" db="EMBL/GenBank/DDBJ databases">
        <title>Update maize B73 reference genome by single molecule sequencing technologies.</title>
        <authorList>
            <consortium name="Maize Genome Sequencing Project"/>
            <person name="Ware D."/>
        </authorList>
    </citation>
    <scope>NUCLEOTIDE SEQUENCE</scope>
    <source>
        <tissue evidence="2">Seedling</tissue>
    </source>
</reference>
<evidence type="ECO:0000256" key="1">
    <source>
        <dbReference type="SAM" id="MobiDB-lite"/>
    </source>
</evidence>
<dbReference type="AlphaFoldDB" id="A0A1D6PI39"/>
<organism evidence="2">
    <name type="scientific">Zea mays</name>
    <name type="common">Maize</name>
    <dbReference type="NCBI Taxonomy" id="4577"/>
    <lineage>
        <taxon>Eukaryota</taxon>
        <taxon>Viridiplantae</taxon>
        <taxon>Streptophyta</taxon>
        <taxon>Embryophyta</taxon>
        <taxon>Tracheophyta</taxon>
        <taxon>Spermatophyta</taxon>
        <taxon>Magnoliopsida</taxon>
        <taxon>Liliopsida</taxon>
        <taxon>Poales</taxon>
        <taxon>Poaceae</taxon>
        <taxon>PACMAD clade</taxon>
        <taxon>Panicoideae</taxon>
        <taxon>Andropogonodae</taxon>
        <taxon>Andropogoneae</taxon>
        <taxon>Tripsacinae</taxon>
        <taxon>Zea</taxon>
    </lineage>
</organism>
<feature type="compositionally biased region" description="Gly residues" evidence="1">
    <location>
        <begin position="37"/>
        <end position="46"/>
    </location>
</feature>
<dbReference type="EMBL" id="CM000785">
    <property type="protein sequence ID" value="AQL08981.1"/>
    <property type="molecule type" value="Genomic_DNA"/>
</dbReference>
<keyword evidence="2" id="KW-0418">Kinase</keyword>
<dbReference type="EMBL" id="CM000785">
    <property type="protein sequence ID" value="AQL08979.1"/>
    <property type="molecule type" value="Genomic_DNA"/>
</dbReference>